<dbReference type="PRINTS" id="PR00313">
    <property type="entry name" value="CABNDNGRPT"/>
</dbReference>
<sequence>MAGTTLTGGNAVWPNGAGNWGNDTIHGGDEANWIDGGGGDDYLHGGGGNDTLIGGGGTDHLFGGSGDDSLTTGGWGAATLDGGEGNDTLVAIGGDALLLGGGGHDSLVGSGTGYAETLDGGDGNDWLHAGNGGPRVLLGGAGDDTFSGFTRDGQIKFVDGGSGRDVALIDNFDPDKLLNASGTVSVGGQTYHYNRTYITADGYNIYFGSGYGGTIVCFAEGTMIMTPQGERAIETLRAGDLVVTASGRGAPFKPVRWVGRRTVDLAAHPEPEKAAPVLVMPGALGDNAPWRPLRVSPDHALLVDGALVPAKLLVDGEAILSLPPRGRITYFHVELDEHDILLADGAPSESYIDLGNRDAFENAGVVQMLHPDFAPRRDDGMPRVTDGPALTQARLTVARRRERTAIRAAG</sequence>
<dbReference type="PANTHER" id="PTHR38340:SF1">
    <property type="entry name" value="S-LAYER PROTEIN"/>
    <property type="match status" value="1"/>
</dbReference>
<evidence type="ECO:0000256" key="2">
    <source>
        <dbReference type="ARBA" id="ARBA00022525"/>
    </source>
</evidence>
<dbReference type="SUPFAM" id="SSF51120">
    <property type="entry name" value="beta-Roll"/>
    <property type="match status" value="1"/>
</dbReference>
<dbReference type="Proteomes" id="UP000698752">
    <property type="component" value="Unassembled WGS sequence"/>
</dbReference>
<gene>
    <name evidence="4" type="ORF">GXW78_13105</name>
</gene>
<dbReference type="EMBL" id="JAAEDI010000013">
    <property type="protein sequence ID" value="MBR0650607.1"/>
    <property type="molecule type" value="Genomic_DNA"/>
</dbReference>
<reference evidence="5" key="1">
    <citation type="journal article" date="2021" name="Syst. Appl. Microbiol.">
        <title>Roseomonas hellenica sp. nov., isolated from roots of wild-growing Alkanna tinctoria.</title>
        <authorList>
            <person name="Rat A."/>
            <person name="Naranjo H.D."/>
            <person name="Lebbe L."/>
            <person name="Cnockaert M."/>
            <person name="Krigas N."/>
            <person name="Grigoriadou K."/>
            <person name="Maloupa E."/>
            <person name="Willems A."/>
        </authorList>
    </citation>
    <scope>NUCLEOTIDE SEQUENCE [LARGE SCALE GENOMIC DNA]</scope>
    <source>
        <strain evidence="5">LMG 31159</strain>
    </source>
</reference>
<evidence type="ECO:0000259" key="3">
    <source>
        <dbReference type="Pfam" id="PF13403"/>
    </source>
</evidence>
<dbReference type="InterPro" id="IPR050557">
    <property type="entry name" value="RTX_toxin/Mannuronan_C5-epim"/>
</dbReference>
<dbReference type="RefSeq" id="WP_211869275.1">
    <property type="nucleotide sequence ID" value="NZ_JAAEDI010000013.1"/>
</dbReference>
<keyword evidence="2" id="KW-0964">Secreted</keyword>
<feature type="domain" description="Hedgehog/Intein (Hint)" evidence="3">
    <location>
        <begin position="216"/>
        <end position="353"/>
    </location>
</feature>
<dbReference type="InterPro" id="IPR028992">
    <property type="entry name" value="Hedgehog/Intein_dom"/>
</dbReference>
<dbReference type="InterPro" id="IPR001343">
    <property type="entry name" value="Hemolysn_Ca-bd"/>
</dbReference>
<evidence type="ECO:0000256" key="1">
    <source>
        <dbReference type="ARBA" id="ARBA00004613"/>
    </source>
</evidence>
<protein>
    <recommendedName>
        <fullName evidence="3">Hedgehog/Intein (Hint) domain-containing protein</fullName>
    </recommendedName>
</protein>
<dbReference type="PANTHER" id="PTHR38340">
    <property type="entry name" value="S-LAYER PROTEIN"/>
    <property type="match status" value="1"/>
</dbReference>
<comment type="subcellular location">
    <subcellularLocation>
        <location evidence="1">Secreted</location>
    </subcellularLocation>
</comment>
<organism evidence="4 5">
    <name type="scientific">Neoroseomonas terrae</name>
    <dbReference type="NCBI Taxonomy" id="424799"/>
    <lineage>
        <taxon>Bacteria</taxon>
        <taxon>Pseudomonadati</taxon>
        <taxon>Pseudomonadota</taxon>
        <taxon>Alphaproteobacteria</taxon>
        <taxon>Acetobacterales</taxon>
        <taxon>Acetobacteraceae</taxon>
        <taxon>Neoroseomonas</taxon>
    </lineage>
</organism>
<dbReference type="SUPFAM" id="SSF51294">
    <property type="entry name" value="Hedgehog/intein (Hint) domain"/>
    <property type="match status" value="1"/>
</dbReference>
<comment type="caution">
    <text evidence="4">The sequence shown here is derived from an EMBL/GenBank/DDBJ whole genome shotgun (WGS) entry which is preliminary data.</text>
</comment>
<dbReference type="Gene3D" id="2.150.10.10">
    <property type="entry name" value="Serralysin-like metalloprotease, C-terminal"/>
    <property type="match status" value="2"/>
</dbReference>
<name>A0ABS5EJ16_9PROT</name>
<evidence type="ECO:0000313" key="5">
    <source>
        <dbReference type="Proteomes" id="UP000698752"/>
    </source>
</evidence>
<dbReference type="InterPro" id="IPR018511">
    <property type="entry name" value="Hemolysin-typ_Ca-bd_CS"/>
</dbReference>
<dbReference type="Pfam" id="PF13403">
    <property type="entry name" value="Hint_2"/>
    <property type="match status" value="1"/>
</dbReference>
<dbReference type="Gene3D" id="2.170.16.10">
    <property type="entry name" value="Hedgehog/Intein (Hint) domain"/>
    <property type="match status" value="1"/>
</dbReference>
<keyword evidence="5" id="KW-1185">Reference proteome</keyword>
<accession>A0ABS5EJ16</accession>
<proteinExistence type="predicted"/>
<dbReference type="InterPro" id="IPR011049">
    <property type="entry name" value="Serralysin-like_metalloprot_C"/>
</dbReference>
<dbReference type="Pfam" id="PF00353">
    <property type="entry name" value="HemolysinCabind"/>
    <property type="match status" value="4"/>
</dbReference>
<dbReference type="PROSITE" id="PS00330">
    <property type="entry name" value="HEMOLYSIN_CALCIUM"/>
    <property type="match status" value="2"/>
</dbReference>
<dbReference type="InterPro" id="IPR036844">
    <property type="entry name" value="Hint_dom_sf"/>
</dbReference>
<evidence type="ECO:0000313" key="4">
    <source>
        <dbReference type="EMBL" id="MBR0650607.1"/>
    </source>
</evidence>